<evidence type="ECO:0000313" key="20">
    <source>
        <dbReference type="EMBL" id="PHO14292.1"/>
    </source>
</evidence>
<evidence type="ECO:0000256" key="11">
    <source>
        <dbReference type="ARBA" id="ARBA00022967"/>
    </source>
</evidence>
<organism evidence="19 22">
    <name type="scientific">Malaciobacter marinus</name>
    <dbReference type="NCBI Taxonomy" id="505249"/>
    <lineage>
        <taxon>Bacteria</taxon>
        <taxon>Pseudomonadati</taxon>
        <taxon>Campylobacterota</taxon>
        <taxon>Epsilonproteobacteria</taxon>
        <taxon>Campylobacterales</taxon>
        <taxon>Arcobacteraceae</taxon>
        <taxon>Malaciobacter</taxon>
    </lineage>
</organism>
<dbReference type="Gene3D" id="3.40.1110.10">
    <property type="entry name" value="Calcium-transporting ATPase, cytoplasmic domain N"/>
    <property type="match status" value="1"/>
</dbReference>
<evidence type="ECO:0000256" key="16">
    <source>
        <dbReference type="RuleBase" id="RU362081"/>
    </source>
</evidence>
<evidence type="ECO:0000313" key="21">
    <source>
        <dbReference type="Proteomes" id="UP000224740"/>
    </source>
</evidence>
<keyword evidence="13 16" id="KW-0472">Membrane</keyword>
<reference evidence="21" key="1">
    <citation type="submission" date="2017-09" db="EMBL/GenBank/DDBJ databases">
        <title>Arcobacter canalis sp. nov., a new species isolated from a water canal contaminated with urban sewage.</title>
        <authorList>
            <person name="Perez-Cataluna A."/>
            <person name="Salas-Masso N."/>
            <person name="Figueras M.J."/>
        </authorList>
    </citation>
    <scope>NUCLEOTIDE SEQUENCE [LARGE SCALE GENOMIC DNA]</scope>
    <source>
        <strain evidence="21">CECT 7727</strain>
    </source>
</reference>
<proteinExistence type="inferred from homology"/>
<dbReference type="PANTHER" id="PTHR48085">
    <property type="entry name" value="CADMIUM/ZINC-TRANSPORTING ATPASE HMA2-RELATED"/>
    <property type="match status" value="1"/>
</dbReference>
<feature type="transmembrane region" description="Helical" evidence="16">
    <location>
        <begin position="309"/>
        <end position="332"/>
    </location>
</feature>
<dbReference type="Pfam" id="PF00403">
    <property type="entry name" value="HMA"/>
    <property type="match status" value="1"/>
</dbReference>
<dbReference type="SFLD" id="SFLDS00003">
    <property type="entry name" value="Haloacid_Dehalogenase"/>
    <property type="match status" value="1"/>
</dbReference>
<keyword evidence="21" id="KW-1185">Reference proteome</keyword>
<feature type="transmembrane region" description="Helical" evidence="16">
    <location>
        <begin position="671"/>
        <end position="689"/>
    </location>
</feature>
<keyword evidence="9 16" id="KW-0067">ATP-binding</keyword>
<dbReference type="GO" id="GO:0046872">
    <property type="term" value="F:metal ion binding"/>
    <property type="evidence" value="ECO:0007669"/>
    <property type="project" value="UniProtKB-KW"/>
</dbReference>
<dbReference type="InterPro" id="IPR036412">
    <property type="entry name" value="HAD-like_sf"/>
</dbReference>
<dbReference type="SUPFAM" id="SSF56784">
    <property type="entry name" value="HAD-like"/>
    <property type="match status" value="1"/>
</dbReference>
<dbReference type="GO" id="GO:0005524">
    <property type="term" value="F:ATP binding"/>
    <property type="evidence" value="ECO:0007669"/>
    <property type="project" value="UniProtKB-UniRule"/>
</dbReference>
<evidence type="ECO:0000313" key="19">
    <source>
        <dbReference type="EMBL" id="AXX87604.1"/>
    </source>
</evidence>
<evidence type="ECO:0000256" key="12">
    <source>
        <dbReference type="ARBA" id="ARBA00022989"/>
    </source>
</evidence>
<evidence type="ECO:0000256" key="4">
    <source>
        <dbReference type="ARBA" id="ARBA00022539"/>
    </source>
</evidence>
<reference evidence="20" key="2">
    <citation type="submission" date="2017-09" db="EMBL/GenBank/DDBJ databases">
        <authorList>
            <person name="Perez-Cataluna A."/>
            <person name="Figueras M.J."/>
            <person name="Salas-Masso N."/>
        </authorList>
    </citation>
    <scope>NUCLEOTIDE SEQUENCE</scope>
    <source>
        <strain evidence="20">CECT 7727</strain>
    </source>
</reference>
<keyword evidence="11" id="KW-1278">Translocase</keyword>
<keyword evidence="10" id="KW-0460">Magnesium</keyword>
<dbReference type="PROSITE" id="PS50846">
    <property type="entry name" value="HMA_2"/>
    <property type="match status" value="1"/>
</dbReference>
<dbReference type="SUPFAM" id="SSF55008">
    <property type="entry name" value="HMA, heavy metal-associated domain"/>
    <property type="match status" value="1"/>
</dbReference>
<evidence type="ECO:0000256" key="2">
    <source>
        <dbReference type="ARBA" id="ARBA00006024"/>
    </source>
</evidence>
<dbReference type="GO" id="GO:0016887">
    <property type="term" value="F:ATP hydrolysis activity"/>
    <property type="evidence" value="ECO:0007669"/>
    <property type="project" value="InterPro"/>
</dbReference>
<comment type="subcellular location">
    <subcellularLocation>
        <location evidence="1">Cell membrane</location>
        <topology evidence="1">Multi-pass membrane protein</topology>
    </subcellularLocation>
</comment>
<dbReference type="SFLD" id="SFLDF00027">
    <property type="entry name" value="p-type_atpase"/>
    <property type="match status" value="1"/>
</dbReference>
<dbReference type="NCBIfam" id="TIGR01494">
    <property type="entry name" value="ATPase_P-type"/>
    <property type="match status" value="1"/>
</dbReference>
<dbReference type="SUPFAM" id="SSF81665">
    <property type="entry name" value="Calcium ATPase, transmembrane domain M"/>
    <property type="match status" value="1"/>
</dbReference>
<dbReference type="Gene3D" id="3.40.50.1000">
    <property type="entry name" value="HAD superfamily/HAD-like"/>
    <property type="match status" value="1"/>
</dbReference>
<keyword evidence="3 16" id="KW-1003">Cell membrane</keyword>
<evidence type="ECO:0000256" key="8">
    <source>
        <dbReference type="ARBA" id="ARBA00022741"/>
    </source>
</evidence>
<dbReference type="InterPro" id="IPR006121">
    <property type="entry name" value="HMA_dom"/>
</dbReference>
<comment type="similarity">
    <text evidence="2 16">Belongs to the cation transport ATPase (P-type) (TC 3.A.3) family. Type IB subfamily.</text>
</comment>
<gene>
    <name evidence="20" type="primary">cadA</name>
    <name evidence="19" type="ORF">AMRN_1877</name>
    <name evidence="20" type="ORF">CPH92_12775</name>
</gene>
<evidence type="ECO:0000256" key="1">
    <source>
        <dbReference type="ARBA" id="ARBA00004651"/>
    </source>
</evidence>
<dbReference type="InterPro" id="IPR044492">
    <property type="entry name" value="P_typ_ATPase_HD_dom"/>
</dbReference>
<evidence type="ECO:0000256" key="7">
    <source>
        <dbReference type="ARBA" id="ARBA00022723"/>
    </source>
</evidence>
<evidence type="ECO:0000256" key="10">
    <source>
        <dbReference type="ARBA" id="ARBA00022842"/>
    </source>
</evidence>
<evidence type="ECO:0000256" key="14">
    <source>
        <dbReference type="ARBA" id="ARBA00047308"/>
    </source>
</evidence>
<feature type="transmembrane region" description="Helical" evidence="16">
    <location>
        <begin position="87"/>
        <end position="105"/>
    </location>
</feature>
<dbReference type="KEGG" id="amar:AMRN_1877"/>
<dbReference type="InterPro" id="IPR008250">
    <property type="entry name" value="ATPase_P-typ_transduc_dom_A_sf"/>
</dbReference>
<keyword evidence="8 16" id="KW-0547">Nucleotide-binding</keyword>
<feature type="transmembrane region" description="Helical" evidence="16">
    <location>
        <begin position="344"/>
        <end position="371"/>
    </location>
</feature>
<name>A0A347TLX6_9BACT</name>
<dbReference type="NCBIfam" id="TIGR01512">
    <property type="entry name" value="ATPase-IB2_Cd"/>
    <property type="match status" value="1"/>
</dbReference>
<reference evidence="19 22" key="3">
    <citation type="submission" date="2018-08" db="EMBL/GenBank/DDBJ databases">
        <title>Complete genome of the Arcobacter marinus type strain JCM 15502.</title>
        <authorList>
            <person name="Miller W.G."/>
            <person name="Yee E."/>
            <person name="Huynh S."/>
            <person name="Parker C.T."/>
        </authorList>
    </citation>
    <scope>NUCLEOTIDE SEQUENCE [LARGE SCALE GENOMIC DNA]</scope>
    <source>
        <strain evidence="19 22">JCM 15502</strain>
    </source>
</reference>
<dbReference type="PRINTS" id="PR00119">
    <property type="entry name" value="CATATPASE"/>
</dbReference>
<keyword evidence="4" id="KW-0104">Cadmium</keyword>
<evidence type="ECO:0000256" key="5">
    <source>
        <dbReference type="ARBA" id="ARBA00022553"/>
    </source>
</evidence>
<comment type="catalytic activity">
    <reaction evidence="14">
        <text>Zn(2+)(in) + ATP + H2O = Zn(2+)(out) + ADP + phosphate + H(+)</text>
        <dbReference type="Rhea" id="RHEA:20621"/>
        <dbReference type="ChEBI" id="CHEBI:15377"/>
        <dbReference type="ChEBI" id="CHEBI:15378"/>
        <dbReference type="ChEBI" id="CHEBI:29105"/>
        <dbReference type="ChEBI" id="CHEBI:30616"/>
        <dbReference type="ChEBI" id="CHEBI:43474"/>
        <dbReference type="ChEBI" id="CHEBI:456216"/>
        <dbReference type="EC" id="7.2.2.12"/>
    </reaction>
</comment>
<dbReference type="Pfam" id="PF00122">
    <property type="entry name" value="E1-E2_ATPase"/>
    <property type="match status" value="1"/>
</dbReference>
<dbReference type="InterPro" id="IPR023214">
    <property type="entry name" value="HAD_sf"/>
</dbReference>
<dbReference type="Proteomes" id="UP000264693">
    <property type="component" value="Chromosome"/>
</dbReference>
<evidence type="ECO:0000259" key="18">
    <source>
        <dbReference type="PROSITE" id="PS50846"/>
    </source>
</evidence>
<dbReference type="NCBIfam" id="TIGR01525">
    <property type="entry name" value="ATPase-IB_hvy"/>
    <property type="match status" value="1"/>
</dbReference>
<dbReference type="Gene3D" id="3.30.70.100">
    <property type="match status" value="1"/>
</dbReference>
<evidence type="ECO:0000313" key="22">
    <source>
        <dbReference type="Proteomes" id="UP000264693"/>
    </source>
</evidence>
<dbReference type="InterPro" id="IPR059000">
    <property type="entry name" value="ATPase_P-type_domA"/>
</dbReference>
<keyword evidence="12 16" id="KW-1133">Transmembrane helix</keyword>
<evidence type="ECO:0000256" key="9">
    <source>
        <dbReference type="ARBA" id="ARBA00022840"/>
    </source>
</evidence>
<dbReference type="SFLD" id="SFLDG00002">
    <property type="entry name" value="C1.7:_P-type_atpase_like"/>
    <property type="match status" value="1"/>
</dbReference>
<dbReference type="GO" id="GO:0016463">
    <property type="term" value="F:P-type zinc transporter activity"/>
    <property type="evidence" value="ECO:0007669"/>
    <property type="project" value="UniProtKB-EC"/>
</dbReference>
<feature type="coiled-coil region" evidence="17">
    <location>
        <begin position="44"/>
        <end position="78"/>
    </location>
</feature>
<dbReference type="Pfam" id="PF00702">
    <property type="entry name" value="Hydrolase"/>
    <property type="match status" value="1"/>
</dbReference>
<dbReference type="GO" id="GO:0008551">
    <property type="term" value="F:P-type cadmium transporter activity"/>
    <property type="evidence" value="ECO:0007669"/>
    <property type="project" value="UniProtKB-EC"/>
</dbReference>
<sequence length="736" mass="81271">MQKVKLQNLDCANCAGKIEKRLNELDELNNVKLNFSTSTLSFEQTVEENLLEKIEKEIQKIEREVVIVKDNIKQQQRSFWQLLDKKLLGITIVSLVLTYISYNYIQNETLQLAIYLLAYFLVGWDVLYKAVKNLTNGKLFDEHFLMGIATIGAFALGEYVEGIAVMIFYQVGEMFQAVAVNNSRDSINSLLDIKPEFANVKDGEEIVQKAPEEVKIGDTILVKVGEKVPVDGVLLSNNNSFDTSAITGEFKPKNIKEEQEVLSGFINTSKACYIKVTSLYKDSTVAKIIELIENASSKKAKAEKFITKFATIYTPIVVVLAALLAILPPLLIEDAQFADWVERALIFLVISCPCALVVSIPLSFFSAIGAVSKRGVLVKGANYIEKLTEIQNIIFDKTGTLTHGVFEVTNIDSKNISKDELLKFAAYAESFSTHPIAKSIVKAFDKTVDSKLITEHEELSGLGVKATIDNKEILVGNKKLLDNFKVAYDEIKEDLNVVFIAIDSKFAGYIVVSDIIKVEAKEVISELKSLNIHKTYMLTGDKKEVALNVANQLGIDEVKYELLPQEKLTNFQAIKKQTNKITAFVGDGINDAPTLANSDVGFAMGGVGSDLAVKSADVVILNDNIKSISDAIKIAKKTKVIVYQNIIFIMAIKVAFLALGAGAMISMKEAIFADVGVALLAIFNSMRILKTIKDKPKQSTCQDDSCDMEKKQKITNFSATQKDACCSDTNCCSTKN</sequence>
<protein>
    <submittedName>
        <fullName evidence="20">Cadmium-translocating P-type ATPase</fullName>
    </submittedName>
    <submittedName>
        <fullName evidence="19">Heavy metal translocating P-type ATPase</fullName>
    </submittedName>
</protein>
<dbReference type="InterPro" id="IPR023298">
    <property type="entry name" value="ATPase_P-typ_TM_dom_sf"/>
</dbReference>
<accession>A0A347TLX6</accession>
<comment type="catalytic activity">
    <reaction evidence="15">
        <text>Cd(2+)(in) + ATP + H2O = Cd(2+)(out) + ADP + phosphate + H(+)</text>
        <dbReference type="Rhea" id="RHEA:12132"/>
        <dbReference type="ChEBI" id="CHEBI:15377"/>
        <dbReference type="ChEBI" id="CHEBI:15378"/>
        <dbReference type="ChEBI" id="CHEBI:30616"/>
        <dbReference type="ChEBI" id="CHEBI:43474"/>
        <dbReference type="ChEBI" id="CHEBI:48775"/>
        <dbReference type="ChEBI" id="CHEBI:456216"/>
        <dbReference type="EC" id="7.2.2.21"/>
    </reaction>
</comment>
<feature type="transmembrane region" description="Helical" evidence="16">
    <location>
        <begin position="112"/>
        <end position="131"/>
    </location>
</feature>
<evidence type="ECO:0000256" key="6">
    <source>
        <dbReference type="ARBA" id="ARBA00022692"/>
    </source>
</evidence>
<dbReference type="InterPro" id="IPR001757">
    <property type="entry name" value="P_typ_ATPase"/>
</dbReference>
<evidence type="ECO:0000256" key="3">
    <source>
        <dbReference type="ARBA" id="ARBA00022475"/>
    </source>
</evidence>
<dbReference type="PROSITE" id="PS00154">
    <property type="entry name" value="ATPASE_E1_E2"/>
    <property type="match status" value="1"/>
</dbReference>
<dbReference type="EMBL" id="CP032101">
    <property type="protein sequence ID" value="AXX87604.1"/>
    <property type="molecule type" value="Genomic_DNA"/>
</dbReference>
<dbReference type="EMBL" id="NXAO01000063">
    <property type="protein sequence ID" value="PHO14292.1"/>
    <property type="molecule type" value="Genomic_DNA"/>
</dbReference>
<dbReference type="Gene3D" id="2.70.150.10">
    <property type="entry name" value="Calcium-transporting ATPase, cytoplasmic transduction domain A"/>
    <property type="match status" value="1"/>
</dbReference>
<feature type="transmembrane region" description="Helical" evidence="16">
    <location>
        <begin position="642"/>
        <end position="665"/>
    </location>
</feature>
<dbReference type="FunFam" id="3.40.1110.10:FF:000066">
    <property type="entry name" value="Cadmium-translocating P-type ATPase"/>
    <property type="match status" value="1"/>
</dbReference>
<dbReference type="RefSeq" id="WP_099312409.1">
    <property type="nucleotide sequence ID" value="NZ_CP032101.1"/>
</dbReference>
<dbReference type="PRINTS" id="PR00941">
    <property type="entry name" value="CDATPASE"/>
</dbReference>
<dbReference type="SUPFAM" id="SSF81653">
    <property type="entry name" value="Calcium ATPase, transduction domain A"/>
    <property type="match status" value="1"/>
</dbReference>
<feature type="transmembrane region" description="Helical" evidence="16">
    <location>
        <begin position="143"/>
        <end position="169"/>
    </location>
</feature>
<dbReference type="AlphaFoldDB" id="A0A347TLX6"/>
<dbReference type="Proteomes" id="UP000224740">
    <property type="component" value="Unassembled WGS sequence"/>
</dbReference>
<evidence type="ECO:0000256" key="13">
    <source>
        <dbReference type="ARBA" id="ARBA00023136"/>
    </source>
</evidence>
<dbReference type="InterPro" id="IPR027256">
    <property type="entry name" value="P-typ_ATPase_IB"/>
</dbReference>
<dbReference type="InterPro" id="IPR018303">
    <property type="entry name" value="ATPase_P-typ_P_site"/>
</dbReference>
<keyword evidence="5" id="KW-0597">Phosphoprotein</keyword>
<dbReference type="InterPro" id="IPR023299">
    <property type="entry name" value="ATPase_P-typ_cyto_dom_N"/>
</dbReference>
<evidence type="ECO:0000256" key="17">
    <source>
        <dbReference type="SAM" id="Coils"/>
    </source>
</evidence>
<dbReference type="PANTHER" id="PTHR48085:SF5">
    <property type="entry name" value="CADMIUM_ZINC-TRANSPORTING ATPASE HMA4-RELATED"/>
    <property type="match status" value="1"/>
</dbReference>
<dbReference type="InterPro" id="IPR036163">
    <property type="entry name" value="HMA_dom_sf"/>
</dbReference>
<evidence type="ECO:0000256" key="15">
    <source>
        <dbReference type="ARBA" id="ARBA00049338"/>
    </source>
</evidence>
<feature type="domain" description="HMA" evidence="18">
    <location>
        <begin position="1"/>
        <end position="66"/>
    </location>
</feature>
<dbReference type="GO" id="GO:0005886">
    <property type="term" value="C:plasma membrane"/>
    <property type="evidence" value="ECO:0007669"/>
    <property type="project" value="UniProtKB-SubCell"/>
</dbReference>
<keyword evidence="6 16" id="KW-0812">Transmembrane</keyword>
<keyword evidence="7 16" id="KW-0479">Metal-binding</keyword>
<dbReference type="InterPro" id="IPR051014">
    <property type="entry name" value="Cation_Transport_ATPase_IB"/>
</dbReference>
<keyword evidence="17" id="KW-0175">Coiled coil</keyword>
<dbReference type="CDD" id="cd00371">
    <property type="entry name" value="HMA"/>
    <property type="match status" value="1"/>
</dbReference>